<evidence type="ECO:0000313" key="10">
    <source>
        <dbReference type="Proteomes" id="UP001196379"/>
    </source>
</evidence>
<feature type="domain" description="O-antigen ligase-related" evidence="6">
    <location>
        <begin position="192"/>
        <end position="346"/>
    </location>
</feature>
<dbReference type="Pfam" id="PF04932">
    <property type="entry name" value="Wzy_C"/>
    <property type="match status" value="1"/>
</dbReference>
<dbReference type="OrthoDB" id="8576060at2"/>
<proteinExistence type="predicted"/>
<feature type="transmembrane region" description="Helical" evidence="5">
    <location>
        <begin position="12"/>
        <end position="31"/>
    </location>
</feature>
<name>A0A949WFG6_9PAST</name>
<feature type="transmembrane region" description="Helical" evidence="5">
    <location>
        <begin position="184"/>
        <end position="200"/>
    </location>
</feature>
<evidence type="ECO:0000256" key="1">
    <source>
        <dbReference type="ARBA" id="ARBA00004141"/>
    </source>
</evidence>
<evidence type="ECO:0000259" key="6">
    <source>
        <dbReference type="Pfam" id="PF04932"/>
    </source>
</evidence>
<keyword evidence="4 5" id="KW-0472">Membrane</keyword>
<feature type="transmembrane region" description="Helical" evidence="5">
    <location>
        <begin position="206"/>
        <end position="223"/>
    </location>
</feature>
<evidence type="ECO:0000313" key="8">
    <source>
        <dbReference type="EMBL" id="MBV6546419.1"/>
    </source>
</evidence>
<evidence type="ECO:0000256" key="3">
    <source>
        <dbReference type="ARBA" id="ARBA00022989"/>
    </source>
</evidence>
<sequence>MLTLVNKITHKHIAFAINILVALFFVTVLAFKKGYSYVPMTLAALSMGYLSIYSFKLKKKWILDKNDKWMIFSFLFYFSGFLMSVILHKDGFREIDNPSRVLLLIPLILLFSQFKIHPKTVFYAIPIGSAVTGLLAIYQKVFLGEDKAFTEVTHHIQSGNISVTLSMLSLAISIYWLIQKEHKVMAICMICSLLGIVSSAISGARGGWICLPFILITILFFYRHFLNKKIVLTASIIFIAIVSAIASIPKFGVIQRYYQAEKDIVQYIEKGNKNSSLGARFDMWENALLGIKEKPVLGWGSKGYIELKKQQVKQKTMVKPTLQYNDAHNQYLDSWVKRGLLGFVGLLLVLLVPLKYFIKNIKCENIEVKSISILGTIHIIATMFYFLSQTFLAHNSGSIFYFFSIVLFYGLLRSAKI</sequence>
<evidence type="ECO:0000256" key="5">
    <source>
        <dbReference type="SAM" id="Phobius"/>
    </source>
</evidence>
<feature type="transmembrane region" description="Helical" evidence="5">
    <location>
        <begin position="339"/>
        <end position="358"/>
    </location>
</feature>
<dbReference type="GeneID" id="65548532"/>
<feature type="transmembrane region" description="Helical" evidence="5">
    <location>
        <begin position="370"/>
        <end position="387"/>
    </location>
</feature>
<dbReference type="PANTHER" id="PTHR37422:SF17">
    <property type="entry name" value="O-ANTIGEN LIGASE"/>
    <property type="match status" value="1"/>
</dbReference>
<keyword evidence="8" id="KW-0436">Ligase</keyword>
<dbReference type="GO" id="GO:0016020">
    <property type="term" value="C:membrane"/>
    <property type="evidence" value="ECO:0007669"/>
    <property type="project" value="UniProtKB-SubCell"/>
</dbReference>
<keyword evidence="3 5" id="KW-1133">Transmembrane helix</keyword>
<feature type="transmembrane region" description="Helical" evidence="5">
    <location>
        <begin position="69"/>
        <end position="87"/>
    </location>
</feature>
<keyword evidence="2 5" id="KW-0812">Transmembrane</keyword>
<evidence type="ECO:0000256" key="4">
    <source>
        <dbReference type="ARBA" id="ARBA00023136"/>
    </source>
</evidence>
<dbReference type="InterPro" id="IPR007016">
    <property type="entry name" value="O-antigen_ligase-rel_domated"/>
</dbReference>
<feature type="transmembrane region" description="Helical" evidence="5">
    <location>
        <begin position="99"/>
        <end position="114"/>
    </location>
</feature>
<dbReference type="AlphaFoldDB" id="A0A949WFG6"/>
<comment type="subcellular location">
    <subcellularLocation>
        <location evidence="1">Membrane</location>
        <topology evidence="1">Multi-pass membrane protein</topology>
    </subcellularLocation>
</comment>
<dbReference type="EMBL" id="JABULY010000001">
    <property type="protein sequence ID" value="MBV6530885.1"/>
    <property type="molecule type" value="Genomic_DNA"/>
</dbReference>
<feature type="transmembrane region" description="Helical" evidence="5">
    <location>
        <begin position="159"/>
        <end position="177"/>
    </location>
</feature>
<evidence type="ECO:0000256" key="2">
    <source>
        <dbReference type="ARBA" id="ARBA00022692"/>
    </source>
</evidence>
<feature type="transmembrane region" description="Helical" evidence="5">
    <location>
        <begin position="37"/>
        <end position="57"/>
    </location>
</feature>
<feature type="transmembrane region" description="Helical" evidence="5">
    <location>
        <begin position="230"/>
        <end position="248"/>
    </location>
</feature>
<comment type="caution">
    <text evidence="8">The sequence shown here is derived from an EMBL/GenBank/DDBJ whole genome shotgun (WGS) entry which is preliminary data.</text>
</comment>
<dbReference type="Proteomes" id="UP001196379">
    <property type="component" value="Unassembled WGS sequence"/>
</dbReference>
<keyword evidence="10" id="KW-1185">Reference proteome</keyword>
<evidence type="ECO:0000313" key="7">
    <source>
        <dbReference type="EMBL" id="MBV6530885.1"/>
    </source>
</evidence>
<dbReference type="PANTHER" id="PTHR37422">
    <property type="entry name" value="TEICHURONIC ACID BIOSYNTHESIS PROTEIN TUAE"/>
    <property type="match status" value="1"/>
</dbReference>
<organism evidence="8 9">
    <name type="scientific">Ursidibacter maritimus</name>
    <dbReference type="NCBI Taxonomy" id="1331689"/>
    <lineage>
        <taxon>Bacteria</taxon>
        <taxon>Pseudomonadati</taxon>
        <taxon>Pseudomonadota</taxon>
        <taxon>Gammaproteobacteria</taxon>
        <taxon>Pasteurellales</taxon>
        <taxon>Pasteurellaceae</taxon>
        <taxon>Ursidibacter</taxon>
    </lineage>
</organism>
<gene>
    <name evidence="7" type="ORF">HT657_01775</name>
    <name evidence="8" type="ORF">HT672_03810</name>
</gene>
<dbReference type="RefSeq" id="WP_157402706.1">
    <property type="nucleotide sequence ID" value="NZ_JABULY010000001.1"/>
</dbReference>
<reference evidence="8 10" key="1">
    <citation type="journal article" date="2021" name="Mol. Ecol.">
        <title>Polar bear-adapted Ursidibacter maritimus are remarkably conserved after generations in captivity.</title>
        <authorList>
            <person name="Espinosa-Gongora C."/>
            <person name="Hansen M.J."/>
            <person name="Bertelsen M.F."/>
            <person name="Bojesen A.M."/>
        </authorList>
    </citation>
    <scope>NUCLEOTIDE SEQUENCE</scope>
    <source>
        <strain evidence="8">Pb43105x</strain>
        <strain evidence="7 10">Pb43106</strain>
    </source>
</reference>
<dbReference type="InterPro" id="IPR051533">
    <property type="entry name" value="WaaL-like"/>
</dbReference>
<feature type="transmembrane region" description="Helical" evidence="5">
    <location>
        <begin position="121"/>
        <end position="139"/>
    </location>
</feature>
<dbReference type="EMBL" id="JABUMC010000006">
    <property type="protein sequence ID" value="MBV6546419.1"/>
    <property type="molecule type" value="Genomic_DNA"/>
</dbReference>
<accession>A0A949WFG6</accession>
<evidence type="ECO:0000313" key="9">
    <source>
        <dbReference type="Proteomes" id="UP000732858"/>
    </source>
</evidence>
<feature type="transmembrane region" description="Helical" evidence="5">
    <location>
        <begin position="393"/>
        <end position="412"/>
    </location>
</feature>
<dbReference type="Proteomes" id="UP000732858">
    <property type="component" value="Unassembled WGS sequence"/>
</dbReference>
<dbReference type="GO" id="GO:0016874">
    <property type="term" value="F:ligase activity"/>
    <property type="evidence" value="ECO:0007669"/>
    <property type="project" value="UniProtKB-KW"/>
</dbReference>
<protein>
    <submittedName>
        <fullName evidence="8">O-antigen ligase family protein</fullName>
    </submittedName>
</protein>